<dbReference type="RefSeq" id="WP_146883265.1">
    <property type="nucleotide sequence ID" value="NZ_BJXB01000005.1"/>
</dbReference>
<dbReference type="PANTHER" id="PTHR42850">
    <property type="entry name" value="METALLOPHOSPHOESTERASE"/>
    <property type="match status" value="1"/>
</dbReference>
<protein>
    <submittedName>
        <fullName evidence="2">Phosphoprotein phosphatase</fullName>
    </submittedName>
</protein>
<dbReference type="InterPro" id="IPR029052">
    <property type="entry name" value="Metallo-depent_PP-like"/>
</dbReference>
<keyword evidence="3" id="KW-1185">Reference proteome</keyword>
<organism evidence="2 3">
    <name type="scientific">Deinococcus cellulosilyticus (strain DSM 18568 / NBRC 106333 / KACC 11606 / 5516J-15)</name>
    <dbReference type="NCBI Taxonomy" id="1223518"/>
    <lineage>
        <taxon>Bacteria</taxon>
        <taxon>Thermotogati</taxon>
        <taxon>Deinococcota</taxon>
        <taxon>Deinococci</taxon>
        <taxon>Deinococcales</taxon>
        <taxon>Deinococcaceae</taxon>
        <taxon>Deinococcus</taxon>
    </lineage>
</organism>
<dbReference type="InterPro" id="IPR004843">
    <property type="entry name" value="Calcineurin-like_PHP"/>
</dbReference>
<dbReference type="InterPro" id="IPR050126">
    <property type="entry name" value="Ap4A_hydrolase"/>
</dbReference>
<feature type="domain" description="Calcineurin-like phosphoesterase" evidence="1">
    <location>
        <begin position="5"/>
        <end position="181"/>
    </location>
</feature>
<evidence type="ECO:0000313" key="2">
    <source>
        <dbReference type="EMBL" id="GEM45716.1"/>
    </source>
</evidence>
<evidence type="ECO:0000259" key="1">
    <source>
        <dbReference type="Pfam" id="PF00149"/>
    </source>
</evidence>
<dbReference type="PANTHER" id="PTHR42850:SF4">
    <property type="entry name" value="ZINC-DEPENDENT ENDOPOLYPHOSPHATASE"/>
    <property type="match status" value="1"/>
</dbReference>
<reference evidence="2 3" key="1">
    <citation type="submission" date="2019-07" db="EMBL/GenBank/DDBJ databases">
        <title>Whole genome shotgun sequence of Deinococcus cellulosilyticus NBRC 106333.</title>
        <authorList>
            <person name="Hosoyama A."/>
            <person name="Uohara A."/>
            <person name="Ohji S."/>
            <person name="Ichikawa N."/>
        </authorList>
    </citation>
    <scope>NUCLEOTIDE SEQUENCE [LARGE SCALE GENOMIC DNA]</scope>
    <source>
        <strain evidence="2 3">NBRC 106333</strain>
    </source>
</reference>
<dbReference type="OrthoDB" id="384253at2"/>
<gene>
    <name evidence="2" type="ORF">DC3_13510</name>
</gene>
<dbReference type="EMBL" id="BJXB01000005">
    <property type="protein sequence ID" value="GEM45716.1"/>
    <property type="molecule type" value="Genomic_DNA"/>
</dbReference>
<dbReference type="SUPFAM" id="SSF56300">
    <property type="entry name" value="Metallo-dependent phosphatases"/>
    <property type="match status" value="1"/>
</dbReference>
<dbReference type="GO" id="GO:0110154">
    <property type="term" value="P:RNA decapping"/>
    <property type="evidence" value="ECO:0007669"/>
    <property type="project" value="TreeGrafter"/>
</dbReference>
<dbReference type="Gene3D" id="3.60.21.10">
    <property type="match status" value="1"/>
</dbReference>
<dbReference type="AlphaFoldDB" id="A0A511N005"/>
<dbReference type="Pfam" id="PF00149">
    <property type="entry name" value="Metallophos"/>
    <property type="match status" value="1"/>
</dbReference>
<comment type="caution">
    <text evidence="2">The sequence shown here is derived from an EMBL/GenBank/DDBJ whole genome shotgun (WGS) entry which is preliminary data.</text>
</comment>
<evidence type="ECO:0000313" key="3">
    <source>
        <dbReference type="Proteomes" id="UP000321306"/>
    </source>
</evidence>
<proteinExistence type="predicted"/>
<name>A0A511N005_DEIC1</name>
<dbReference type="GO" id="GO:0016791">
    <property type="term" value="F:phosphatase activity"/>
    <property type="evidence" value="ECO:0007669"/>
    <property type="project" value="TreeGrafter"/>
</dbReference>
<accession>A0A511N005</accession>
<dbReference type="Proteomes" id="UP000321306">
    <property type="component" value="Unassembled WGS sequence"/>
</dbReference>
<dbReference type="GO" id="GO:0008803">
    <property type="term" value="F:bis(5'-nucleosyl)-tetraphosphatase (symmetrical) activity"/>
    <property type="evidence" value="ECO:0007669"/>
    <property type="project" value="TreeGrafter"/>
</dbReference>
<dbReference type="GO" id="GO:0005737">
    <property type="term" value="C:cytoplasm"/>
    <property type="evidence" value="ECO:0007669"/>
    <property type="project" value="TreeGrafter"/>
</dbReference>
<sequence>MHRDKILVVPDLHGNLHHLKWVVETFPEHHYVFLGDLMDRGPDSASVVQKVRALVDFRRAELCMGNHEDLAIKGILDGSTEVFYIWIANGGLSTLRSYGLQREKDFRGTELEDDLEWIRENALDYTVHHHALIAHAARPRFGTTPEGKNQIIGDHHIWDRPTLHELQPLPDNVFYSVHGHTPFSHPILLEDDAYFLDLGGFHSDRFVVMELPSREIHPYHRDMQVQRMTARELMEDRYA</sequence>